<sequence length="225" mass="25604">MNLNLSPSLMCMNLKTFADDIKFLDNKIDSYHIDIMDGHYVKNITLSSWFISQIRKISKTKISTHLMMTNPEDFIIDCINAGSDTICLHTDVIEKQAFRLINIVKDRRKEFGIVLNPATIIEVIKPYIHLLDKITVMTVDPGFAGQKFISEAVEKIKELSNIKREKGYKYKIEVDGSCNKNTWKTLYDAGTEIYIVGSSGLFGLDSNVEKAWDKMQNEINIAIGN</sequence>
<keyword evidence="1 3" id="KW-0479">Metal-binding</keyword>
<dbReference type="PROSITE" id="PS01086">
    <property type="entry name" value="RIBUL_P_3_EPIMER_2"/>
    <property type="match status" value="1"/>
</dbReference>
<feature type="binding site" evidence="3">
    <location>
        <begin position="197"/>
        <end position="199"/>
    </location>
    <ligand>
        <name>substrate</name>
    </ligand>
</feature>
<dbReference type="NCBIfam" id="NF007266">
    <property type="entry name" value="PRK09722.1"/>
    <property type="match status" value="1"/>
</dbReference>
<gene>
    <name evidence="4" type="ORF">EPJ79_08955</name>
</gene>
<evidence type="ECO:0000313" key="4">
    <source>
        <dbReference type="EMBL" id="TXJ21238.1"/>
    </source>
</evidence>
<feature type="active site" description="Proton donor" evidence="3">
    <location>
        <position position="175"/>
    </location>
</feature>
<evidence type="ECO:0000256" key="2">
    <source>
        <dbReference type="ARBA" id="ARBA00023235"/>
    </source>
</evidence>
<dbReference type="InterPro" id="IPR043677">
    <property type="entry name" value="AlluloseP_3_epimer_AlsE"/>
</dbReference>
<dbReference type="EMBL" id="SAXU01000001">
    <property type="protein sequence ID" value="TXJ21238.1"/>
    <property type="molecule type" value="Genomic_DNA"/>
</dbReference>
<dbReference type="NCBIfam" id="NF004076">
    <property type="entry name" value="PRK05581.1-4"/>
    <property type="match status" value="1"/>
</dbReference>
<dbReference type="InterPro" id="IPR000056">
    <property type="entry name" value="Ribul_P_3_epim-like"/>
</dbReference>
<dbReference type="CDD" id="cd00429">
    <property type="entry name" value="RPE"/>
    <property type="match status" value="1"/>
</dbReference>
<feature type="binding site" evidence="3">
    <location>
        <begin position="142"/>
        <end position="145"/>
    </location>
    <ligand>
        <name>substrate</name>
    </ligand>
</feature>
<feature type="binding site" evidence="3">
    <location>
        <begin position="175"/>
        <end position="177"/>
    </location>
    <ligand>
        <name>substrate</name>
    </ligand>
</feature>
<dbReference type="GO" id="GO:0034700">
    <property type="term" value="F:allulose 6-phosphate 3-epimerase activity"/>
    <property type="evidence" value="ECO:0007669"/>
    <property type="project" value="UniProtKB-UniRule"/>
</dbReference>
<feature type="binding site" evidence="3">
    <location>
        <position position="32"/>
    </location>
    <ligand>
        <name>a divalent metal cation</name>
        <dbReference type="ChEBI" id="CHEBI:60240"/>
    </ligand>
</feature>
<reference evidence="4 5" key="1">
    <citation type="journal article" date="1992" name="Lakartidningen">
        <title>[Penicillin V and not amoxicillin is the first choice preparation in acute otitis].</title>
        <authorList>
            <person name="Kamme C."/>
            <person name="Lundgren K."/>
            <person name="Prellner K."/>
        </authorList>
    </citation>
    <scope>NUCLEOTIDE SEQUENCE [LARGE SCALE GENOMIC DNA]</scope>
    <source>
        <strain evidence="4 5">513A</strain>
    </source>
</reference>
<comment type="function">
    <text evidence="3">Catalyzes the reversible epimerization of D-allulose 6-phosphate to D-fructose 6-phosphate. Can also catalyze with lower efficiency the reversible epimerization of D-ribulose 5-phosphate to D-xylulose 5-phosphate.</text>
</comment>
<feature type="binding site" evidence="3">
    <location>
        <position position="34"/>
    </location>
    <ligand>
        <name>a divalent metal cation</name>
        <dbReference type="ChEBI" id="CHEBI:60240"/>
    </ligand>
</feature>
<evidence type="ECO:0000256" key="1">
    <source>
        <dbReference type="ARBA" id="ARBA00022723"/>
    </source>
</evidence>
<protein>
    <recommendedName>
        <fullName evidence="3">Putative D-allulose-6-phosphate 3-epimerase</fullName>
        <ecNumber evidence="3">5.1.3.-</ecNumber>
    </recommendedName>
</protein>
<dbReference type="PANTHER" id="PTHR11749">
    <property type="entry name" value="RIBULOSE-5-PHOSPHATE-3-EPIMERASE"/>
    <property type="match status" value="1"/>
</dbReference>
<dbReference type="Gene3D" id="3.20.20.70">
    <property type="entry name" value="Aldolase class I"/>
    <property type="match status" value="1"/>
</dbReference>
<dbReference type="GO" id="GO:0046872">
    <property type="term" value="F:metal ion binding"/>
    <property type="evidence" value="ECO:0007669"/>
    <property type="project" value="UniProtKB-UniRule"/>
</dbReference>
<comment type="caution">
    <text evidence="4">The sequence shown here is derived from an EMBL/GenBank/DDBJ whole genome shotgun (WGS) entry which is preliminary data.</text>
</comment>
<comment type="catalytic activity">
    <reaction evidence="3">
        <text>D-allulose 6-phosphate = keto-D-fructose 6-phosphate</text>
        <dbReference type="Rhea" id="RHEA:28426"/>
        <dbReference type="ChEBI" id="CHEBI:57579"/>
        <dbReference type="ChEBI" id="CHEBI:61519"/>
    </reaction>
</comment>
<evidence type="ECO:0000313" key="5">
    <source>
        <dbReference type="Proteomes" id="UP000324638"/>
    </source>
</evidence>
<organism evidence="4 5">
    <name type="scientific">Brachyspira aalborgi</name>
    <dbReference type="NCBI Taxonomy" id="29522"/>
    <lineage>
        <taxon>Bacteria</taxon>
        <taxon>Pseudomonadati</taxon>
        <taxon>Spirochaetota</taxon>
        <taxon>Spirochaetia</taxon>
        <taxon>Brachyspirales</taxon>
        <taxon>Brachyspiraceae</taxon>
        <taxon>Brachyspira</taxon>
    </lineage>
</organism>
<keyword evidence="2 3" id="KW-0413">Isomerase</keyword>
<evidence type="ECO:0000256" key="3">
    <source>
        <dbReference type="HAMAP-Rule" id="MF_02226"/>
    </source>
</evidence>
<dbReference type="InterPro" id="IPR011060">
    <property type="entry name" value="RibuloseP-bd_barrel"/>
</dbReference>
<comment type="cofactor">
    <cofactor evidence="3">
        <name>a divalent metal cation</name>
        <dbReference type="ChEBI" id="CHEBI:60240"/>
    </cofactor>
</comment>
<comment type="similarity">
    <text evidence="3">Belongs to the ribulose-phosphate 3-epimerase family. AlsE subfamily.</text>
</comment>
<dbReference type="RefSeq" id="WP_147739229.1">
    <property type="nucleotide sequence ID" value="NZ_SAXU01000001.1"/>
</dbReference>
<dbReference type="InterPro" id="IPR013785">
    <property type="entry name" value="Aldolase_TIM"/>
</dbReference>
<dbReference type="AlphaFoldDB" id="A0A5C8D8F5"/>
<dbReference type="HAMAP" id="MF_02226">
    <property type="entry name" value="AlluloseP_3_epimer"/>
    <property type="match status" value="1"/>
</dbReference>
<comment type="pathway">
    <text evidence="3">Carbohydrate degradation; D-allose degradation.</text>
</comment>
<dbReference type="UniPathway" id="UPA00361"/>
<dbReference type="Pfam" id="PF00834">
    <property type="entry name" value="Ribul_P_3_epim"/>
    <property type="match status" value="1"/>
</dbReference>
<proteinExistence type="inferred from homology"/>
<keyword evidence="3" id="KW-0119">Carbohydrate metabolism</keyword>
<feature type="binding site" evidence="3">
    <location>
        <position position="65"/>
    </location>
    <ligand>
        <name>a divalent metal cation</name>
        <dbReference type="ChEBI" id="CHEBI:60240"/>
    </ligand>
</feature>
<feature type="binding site" evidence="3">
    <location>
        <position position="175"/>
    </location>
    <ligand>
        <name>a divalent metal cation</name>
        <dbReference type="ChEBI" id="CHEBI:60240"/>
    </ligand>
</feature>
<feature type="active site" description="Proton acceptor" evidence="3">
    <location>
        <position position="34"/>
    </location>
</feature>
<name>A0A5C8D8F5_9SPIR</name>
<feature type="binding site" evidence="3">
    <location>
        <position position="65"/>
    </location>
    <ligand>
        <name>substrate</name>
    </ligand>
</feature>
<accession>A0A5C8D8F5</accession>
<dbReference type="Proteomes" id="UP000324638">
    <property type="component" value="Unassembled WGS sequence"/>
</dbReference>
<dbReference type="SUPFAM" id="SSF51366">
    <property type="entry name" value="Ribulose-phoshate binding barrel"/>
    <property type="match status" value="1"/>
</dbReference>
<dbReference type="GO" id="GO:0019316">
    <property type="term" value="P:D-allose catabolic process"/>
    <property type="evidence" value="ECO:0007669"/>
    <property type="project" value="UniProtKB-UniRule"/>
</dbReference>
<dbReference type="EC" id="5.1.3.-" evidence="3"/>